<reference evidence="1" key="2">
    <citation type="journal article" date="2015" name="Data Brief">
        <title>Shoot transcriptome of the giant reed, Arundo donax.</title>
        <authorList>
            <person name="Barrero R.A."/>
            <person name="Guerrero F.D."/>
            <person name="Moolhuijzen P."/>
            <person name="Goolsby J.A."/>
            <person name="Tidwell J."/>
            <person name="Bellgard S.E."/>
            <person name="Bellgard M.I."/>
        </authorList>
    </citation>
    <scope>NUCLEOTIDE SEQUENCE</scope>
    <source>
        <tissue evidence="1">Shoot tissue taken approximately 20 cm above the soil surface</tissue>
    </source>
</reference>
<sequence length="58" mass="6695">MNSCPDPDQSPYLRSLFRFEFSFPVCIPKLPEDFLNAVRKNRSNAGLDSDLSIECRKE</sequence>
<dbReference type="EMBL" id="GBRH01228863">
    <property type="protein sequence ID" value="JAD69032.1"/>
    <property type="molecule type" value="Transcribed_RNA"/>
</dbReference>
<organism evidence="1">
    <name type="scientific">Arundo donax</name>
    <name type="common">Giant reed</name>
    <name type="synonym">Donax arundinaceus</name>
    <dbReference type="NCBI Taxonomy" id="35708"/>
    <lineage>
        <taxon>Eukaryota</taxon>
        <taxon>Viridiplantae</taxon>
        <taxon>Streptophyta</taxon>
        <taxon>Embryophyta</taxon>
        <taxon>Tracheophyta</taxon>
        <taxon>Spermatophyta</taxon>
        <taxon>Magnoliopsida</taxon>
        <taxon>Liliopsida</taxon>
        <taxon>Poales</taxon>
        <taxon>Poaceae</taxon>
        <taxon>PACMAD clade</taxon>
        <taxon>Arundinoideae</taxon>
        <taxon>Arundineae</taxon>
        <taxon>Arundo</taxon>
    </lineage>
</organism>
<evidence type="ECO:0000313" key="1">
    <source>
        <dbReference type="EMBL" id="JAD69032.1"/>
    </source>
</evidence>
<name>A0A0A9CC10_ARUDO</name>
<dbReference type="AlphaFoldDB" id="A0A0A9CC10"/>
<accession>A0A0A9CC10</accession>
<proteinExistence type="predicted"/>
<protein>
    <submittedName>
        <fullName evidence="1">Uncharacterized protein</fullName>
    </submittedName>
</protein>
<reference evidence="1" key="1">
    <citation type="submission" date="2014-09" db="EMBL/GenBank/DDBJ databases">
        <authorList>
            <person name="Magalhaes I.L.F."/>
            <person name="Oliveira U."/>
            <person name="Santos F.R."/>
            <person name="Vidigal T.H.D.A."/>
            <person name="Brescovit A.D."/>
            <person name="Santos A.J."/>
        </authorList>
    </citation>
    <scope>NUCLEOTIDE SEQUENCE</scope>
    <source>
        <tissue evidence="1">Shoot tissue taken approximately 20 cm above the soil surface</tissue>
    </source>
</reference>